<evidence type="ECO:0000256" key="1">
    <source>
        <dbReference type="SAM" id="SignalP"/>
    </source>
</evidence>
<evidence type="ECO:0000313" key="3">
    <source>
        <dbReference type="Proteomes" id="UP001311799"/>
    </source>
</evidence>
<protein>
    <submittedName>
        <fullName evidence="2">Uncharacterized protein</fullName>
    </submittedName>
</protein>
<name>A0AAV9XW56_9CRYT</name>
<sequence length="220" mass="25382">MFALLSLLFSLFCILSIVTWKEVECAEDNSRIPLVIDKLSNKIGLNLKVGNNTYLLAIDTINEGIRLFQEDTEACNKDKLTFYFTDNVENSNLGHRKGCYNPYKSLTSSWCFNVNKCNIGFYPYVCEKRKDFPDPIHNFEYNSYYHTYIRNYDGVKVLEKSLEGNDVITLPWMTPELILQEFPIKVIRSNVSLGNGNNWPSFYSFDGFIGFVGKFTFATI</sequence>
<dbReference type="EMBL" id="JAWDEY010000036">
    <property type="protein sequence ID" value="KAK6587780.1"/>
    <property type="molecule type" value="Genomic_DNA"/>
</dbReference>
<feature type="signal peptide" evidence="1">
    <location>
        <begin position="1"/>
        <end position="25"/>
    </location>
</feature>
<comment type="caution">
    <text evidence="2">The sequence shown here is derived from an EMBL/GenBank/DDBJ whole genome shotgun (WGS) entry which is preliminary data.</text>
</comment>
<dbReference type="Proteomes" id="UP001311799">
    <property type="component" value="Unassembled WGS sequence"/>
</dbReference>
<dbReference type="AlphaFoldDB" id="A0AAV9XW56"/>
<accession>A0AAV9XW56</accession>
<gene>
    <name evidence="2" type="ORF">RS030_81224</name>
</gene>
<keyword evidence="3" id="KW-1185">Reference proteome</keyword>
<keyword evidence="1" id="KW-0732">Signal</keyword>
<evidence type="ECO:0000313" key="2">
    <source>
        <dbReference type="EMBL" id="KAK6587780.1"/>
    </source>
</evidence>
<feature type="chain" id="PRO_5043631465" evidence="1">
    <location>
        <begin position="26"/>
        <end position="220"/>
    </location>
</feature>
<proteinExistence type="predicted"/>
<organism evidence="2 3">
    <name type="scientific">Cryptosporidium xiaoi</name>
    <dbReference type="NCBI Taxonomy" id="659607"/>
    <lineage>
        <taxon>Eukaryota</taxon>
        <taxon>Sar</taxon>
        <taxon>Alveolata</taxon>
        <taxon>Apicomplexa</taxon>
        <taxon>Conoidasida</taxon>
        <taxon>Coccidia</taxon>
        <taxon>Eucoccidiorida</taxon>
        <taxon>Eimeriorina</taxon>
        <taxon>Cryptosporidiidae</taxon>
        <taxon>Cryptosporidium</taxon>
    </lineage>
</organism>
<reference evidence="2 3" key="1">
    <citation type="submission" date="2023-10" db="EMBL/GenBank/DDBJ databases">
        <title>Comparative genomics analysis reveals potential genetic determinants of host preference in Cryptosporidium xiaoi.</title>
        <authorList>
            <person name="Xiao L."/>
            <person name="Li J."/>
        </authorList>
    </citation>
    <scope>NUCLEOTIDE SEQUENCE [LARGE SCALE GENOMIC DNA]</scope>
    <source>
        <strain evidence="2 3">52996</strain>
    </source>
</reference>